<comment type="similarity">
    <text evidence="2">Belongs to the DOCK family.</text>
</comment>
<dbReference type="InterPro" id="IPR046773">
    <property type="entry name" value="DOCKER_Lobe_C"/>
</dbReference>
<dbReference type="Gene3D" id="1.25.40.410">
    <property type="match status" value="1"/>
</dbReference>
<dbReference type="EMBL" id="CABD030127738">
    <property type="status" value="NOT_ANNOTATED_CDS"/>
    <property type="molecule type" value="Genomic_DNA"/>
</dbReference>
<dbReference type="CDD" id="cd13267">
    <property type="entry name" value="PH_DOCK-D"/>
    <property type="match status" value="1"/>
</dbReference>
<name>G3SET3_GORGO</name>
<evidence type="ECO:0000256" key="1">
    <source>
        <dbReference type="ARBA" id="ARBA00022658"/>
    </source>
</evidence>
<evidence type="ECO:0000256" key="2">
    <source>
        <dbReference type="PROSITE-ProRule" id="PRU00983"/>
    </source>
</evidence>
<dbReference type="Gene3D" id="2.30.29.30">
    <property type="entry name" value="Pleckstrin-homology domain (PH domain)/Phosphotyrosine-binding domain (PTB)"/>
    <property type="match status" value="1"/>
</dbReference>
<evidence type="ECO:0000259" key="5">
    <source>
        <dbReference type="PROSITE" id="PS51650"/>
    </source>
</evidence>
<dbReference type="Proteomes" id="UP000001519">
    <property type="component" value="Chromosome X"/>
</dbReference>
<dbReference type="PANTHER" id="PTHR23317:SF81">
    <property type="entry name" value="DEDICATOR OF CYTOKINESIS PROTEIN 11"/>
    <property type="match status" value="1"/>
</dbReference>
<keyword evidence="8" id="KW-1185">Reference proteome</keyword>
<protein>
    <submittedName>
        <fullName evidence="7">Dedicator of cytokinesis 11</fullName>
    </submittedName>
</protein>
<dbReference type="InterPro" id="IPR026791">
    <property type="entry name" value="DOCK"/>
</dbReference>
<dbReference type="Bgee" id="ENSGGOG00000014811">
    <property type="expression patterns" value="Expressed in liver and 6 other cell types or tissues"/>
</dbReference>
<feature type="domain" description="DOCKER" evidence="6">
    <location>
        <begin position="1539"/>
        <end position="1966"/>
    </location>
</feature>
<evidence type="ECO:0000256" key="3">
    <source>
        <dbReference type="SAM" id="MobiDB-lite"/>
    </source>
</evidence>
<dbReference type="EMBL" id="CABD030127741">
    <property type="status" value="NOT_ANNOTATED_CDS"/>
    <property type="molecule type" value="Genomic_DNA"/>
</dbReference>
<evidence type="ECO:0000259" key="4">
    <source>
        <dbReference type="PROSITE" id="PS50003"/>
    </source>
</evidence>
<dbReference type="FunFam" id="2.30.29.30:FF:000016">
    <property type="entry name" value="dedicator of cytokinesis protein 9 isoform X1"/>
    <property type="match status" value="1"/>
</dbReference>
<feature type="domain" description="C2 DOCK-type" evidence="5">
    <location>
        <begin position="631"/>
        <end position="806"/>
    </location>
</feature>
<dbReference type="InterPro" id="IPR043161">
    <property type="entry name" value="DOCK_C_lobe_A"/>
</dbReference>
<dbReference type="EMBL" id="CABD030127736">
    <property type="status" value="NOT_ANNOTATED_CDS"/>
    <property type="molecule type" value="Genomic_DNA"/>
</dbReference>
<dbReference type="EMBL" id="CABD030127740">
    <property type="status" value="NOT_ANNOTATED_CDS"/>
    <property type="molecule type" value="Genomic_DNA"/>
</dbReference>
<dbReference type="InterPro" id="IPR011993">
    <property type="entry name" value="PH-like_dom_sf"/>
</dbReference>
<dbReference type="SUPFAM" id="SSF50729">
    <property type="entry name" value="PH domain-like"/>
    <property type="match status" value="1"/>
</dbReference>
<accession>G3SET3</accession>
<dbReference type="PROSITE" id="PS51650">
    <property type="entry name" value="C2_DOCK"/>
    <property type="match status" value="1"/>
</dbReference>
<dbReference type="InterPro" id="IPR021816">
    <property type="entry name" value="DOCK_C/D_N"/>
</dbReference>
<dbReference type="Pfam" id="PF00169">
    <property type="entry name" value="PH"/>
    <property type="match status" value="1"/>
</dbReference>
<dbReference type="EMBL" id="CABD030127739">
    <property type="status" value="NOT_ANNOTATED_CDS"/>
    <property type="molecule type" value="Genomic_DNA"/>
</dbReference>
<dbReference type="GO" id="GO:0007264">
    <property type="term" value="P:small GTPase-mediated signal transduction"/>
    <property type="evidence" value="ECO:0007669"/>
    <property type="project" value="InterPro"/>
</dbReference>
<reference evidence="7" key="4">
    <citation type="submission" date="2025-09" db="UniProtKB">
        <authorList>
            <consortium name="Ensembl"/>
        </authorList>
    </citation>
    <scope>IDENTIFICATION</scope>
</reference>
<dbReference type="GO" id="GO:0005085">
    <property type="term" value="F:guanyl-nucleotide exchange factor activity"/>
    <property type="evidence" value="ECO:0007669"/>
    <property type="project" value="UniProtKB-KW"/>
</dbReference>
<dbReference type="FunFam" id="1.20.58.740:FF:000001">
    <property type="entry name" value="dedicator of cytokinesis protein 9 isoform X1"/>
    <property type="match status" value="1"/>
</dbReference>
<gene>
    <name evidence="7" type="primary">DOCK11</name>
</gene>
<dbReference type="EMBL" id="CABD030127735">
    <property type="status" value="NOT_ANNOTATED_CDS"/>
    <property type="molecule type" value="Genomic_DNA"/>
</dbReference>
<dbReference type="InterPro" id="IPR027357">
    <property type="entry name" value="DOCKER_dom"/>
</dbReference>
<proteinExistence type="inferred from homology"/>
<dbReference type="Pfam" id="PF20422">
    <property type="entry name" value="DHR-2_Lobe_B"/>
    <property type="match status" value="1"/>
</dbReference>
<dbReference type="InterPro" id="IPR046770">
    <property type="entry name" value="DOCKER_Lobe_B"/>
</dbReference>
<feature type="domain" description="PH" evidence="4">
    <location>
        <begin position="156"/>
        <end position="263"/>
    </location>
</feature>
<dbReference type="PANTHER" id="PTHR23317">
    <property type="entry name" value="DEDICATOR OF CYTOKINESIS DOCK"/>
    <property type="match status" value="1"/>
</dbReference>
<dbReference type="eggNOG" id="KOG1997">
    <property type="taxonomic scope" value="Eukaryota"/>
</dbReference>
<dbReference type="Gene3D" id="2.60.40.150">
    <property type="entry name" value="C2 domain"/>
    <property type="match status" value="1"/>
</dbReference>
<reference evidence="7 8" key="2">
    <citation type="journal article" date="2012" name="Nature">
        <title>Insights into hominid evolution from the gorilla genome sequence.</title>
        <authorList>
            <person name="Scally A."/>
            <person name="Dutheil J.Y."/>
            <person name="Hillier L.W."/>
            <person name="Jordan G.E."/>
            <person name="Goodhead I."/>
            <person name="Herrero J."/>
            <person name="Hobolth A."/>
            <person name="Lappalainen T."/>
            <person name="Mailund T."/>
            <person name="Marques-Bonet T."/>
            <person name="McCarthy S."/>
            <person name="Montgomery S.H."/>
            <person name="Schwalie P.C."/>
            <person name="Tang Y.A."/>
            <person name="Ward M.C."/>
            <person name="Xue Y."/>
            <person name="Yngvadottir B."/>
            <person name="Alkan C."/>
            <person name="Andersen L.N."/>
            <person name="Ayub Q."/>
            <person name="Ball E.V."/>
            <person name="Beal K."/>
            <person name="Bradley B.J."/>
            <person name="Chen Y."/>
            <person name="Clee C.M."/>
            <person name="Fitzgerald S."/>
            <person name="Graves T.A."/>
            <person name="Gu Y."/>
            <person name="Heath P."/>
            <person name="Heger A."/>
            <person name="Karakoc E."/>
            <person name="Kolb-Kokocinski A."/>
            <person name="Laird G.K."/>
            <person name="Lunter G."/>
            <person name="Meader S."/>
            <person name="Mort M."/>
            <person name="Mullikin J.C."/>
            <person name="Munch K."/>
            <person name="O'Connor T.D."/>
            <person name="Phillips A.D."/>
            <person name="Prado-Martinez J."/>
            <person name="Rogers A.S."/>
            <person name="Sajjadian S."/>
            <person name="Schmidt D."/>
            <person name="Shaw K."/>
            <person name="Simpson J.T."/>
            <person name="Stenson P.D."/>
            <person name="Turner D.J."/>
            <person name="Vigilant L."/>
            <person name="Vilella A.J."/>
            <person name="Whitener W."/>
            <person name="Zhu B."/>
            <person name="Cooper D.N."/>
            <person name="de Jong P."/>
            <person name="Dermitzakis E.T."/>
            <person name="Eichler E.E."/>
            <person name="Flicek P."/>
            <person name="Goldman N."/>
            <person name="Mundy N.I."/>
            <person name="Ning Z."/>
            <person name="Odom D.T."/>
            <person name="Ponting C.P."/>
            <person name="Quail M.A."/>
            <person name="Ryder O.A."/>
            <person name="Searle S.M."/>
            <person name="Warren W.C."/>
            <person name="Wilson R.K."/>
            <person name="Schierup M.H."/>
            <person name="Rogers J."/>
            <person name="Tyler-Smith C."/>
            <person name="Durbin R."/>
        </authorList>
    </citation>
    <scope>NUCLEOTIDE SEQUENCE [LARGE SCALE GENOMIC DNA]</scope>
</reference>
<dbReference type="Gene3D" id="1.20.58.740">
    <property type="match status" value="1"/>
</dbReference>
<keyword evidence="1" id="KW-0344">Guanine-nucleotide releasing factor</keyword>
<evidence type="ECO:0000313" key="8">
    <source>
        <dbReference type="Proteomes" id="UP000001519"/>
    </source>
</evidence>
<feature type="region of interest" description="Disordered" evidence="3">
    <location>
        <begin position="1176"/>
        <end position="1217"/>
    </location>
</feature>
<sequence>MAEVRKFTKRLSKPGTAAELRQSVSEAVRGSVVLEKAKVVEPLDYENVIAQRKTQIYSDPLRDLLMFPMEDISISVIGRQRRTVQSTVPEDAEKRAQSLFVKECIKTYSTDWHVVNYKYEDFSGDFRMLPWRIIKLFYLVKTTCEDSSSLCSQKGGVIKQGWLHKANVNSTITVTMKVFKRRYFYLTQLPDGSYILNSYKDEKNSKESKGCIYLDACIDVVQCPKMRRHAFELKMLDKYSHYLAAETEQEMEEWLITLKKIIQINTDSLVQEKKETVETAQDDETSSQGKAENIMASLERSMHPELMKYGRETEQLNKLSRGDGRQNLFSFDSEVQRLDFSGIEPDIKPFEEKCNKRFLVNCHDLTFNILGQIGDNAKGPPTNVEPFFINLALFDVKNNCKISADFHVDLNPPSVREMLWGSSTQLASDGSPKGSSPESYVHGIAESQLRYIQQGIFSVTNPHPEIFLVARIEKVLQGNITHCAEPYIKNSDPVKTAQKVHRTAKQVCSRLGQYRMPFAWAARPIFKDTQGSLDLDGRFSPLYKQDSSKLSSEDILKLLSEYKKPEKTKLQIIPGQLNITVECVPVDLSNCITSSYVPLKPFEKNCQNITVEVEEFVPEMTKYCYPFTIYKNHLYVYPLQLKYDSQKTFAKARNIAVCVEFRDSDESDASALKCIYGKPAGSVFTTNAYAVVSHHNQNPEFYDEWLEFFFSLNHFHHFTGTFNPWVFCSMKTENITTKQSATVGFAWVPLLKDGRIITFEQQLPVSANLPPGYLNLNDAESRRQCNVDIKWVDGAKPLLKIKSHLESTIYTQDLHVHKFFHHCQLIQSGSKEVPGELIKYLKCLHAMEIQVMIQFLPVILMQLFRVLTNMTHEDDVPINYAIYLRSFLFFNGAILKQSADFLSINKLLKYSWFFFEIVAKSMATYLLEENKIKLPRGQRFPETYHHVLHSLLLAIIPHVTIRYAEIPDESRNVNYSLASFLKRCLTLMDRGFIFNLINDYISGFSPKDPKVLAEYKFEFLQTICNHEHYIPLNLPMAFAKPKLQRVQDSNLEYSLSDEYCKHHFLVGLLLRETSIALQDNYEIRYTAISVIKNLLIKHAFDTRYQHKNQQAKIAQLYLPFVGLLLENIQRLAGRDTLYSCAAMPNSASRDEFPCGFTSPANRGSLSTDKDTAYGSFQNGHGIKREDSRGSLIPEGATGFPDQGNTGENTRQSSTRSSVSQYNRLDQYEIRSLLMCYLYIVKMISEDTLLTYWNKVSPQELINILILLDTPVPDFKIYFRVHDAWLSKHFGIDRKSQTMPALRNRSGVMQARLQHLSSLESSFTLNHSSTTTEADIFHQALLEGNTATEVSLTVLDTISFFTQCFKTQLLNNDGHNPLMKKVFDIHLAFLKNGQSEVSLKHVFASLRAFISKPPFETHRSSFQAFFQNMLRTCLLYYGGHRQHLFKSYLENNIYFFPQIIIAVSQLIADVALSGGSRFQESLFIINNFANSDRPMKATAFPAEVKDLTKRIRTVLMATAQMKEHEKDPEMLIDLQYSLAKSYASTPELRKTWLDSMAKIHVKNGDFSEAAMCYVHVAALVAEFLHRKKLFPNGCSAFKKITPNIDEEGAMKEDAGMMDVHYSEEVLLELLEQCVDGLWKAERYEIISEISKLIIPIYEKRREFEKLTQVYRTLHGAYTKILEVMHTKKRLLGTFFRVAFYGQSFFEEEDGKEYIYKEPKLTGLSEISLRLVKLYGEKFGTENVKIIQDSDKVNAKELDPKYAHIQVTYVKPYFDDKELTERKTEFERNHNISRFVFEAPYTLSGKKQGCIEEQCKRRTILTTSNSFPYVKKRIPINCEQQINLKPIDVATDEIKDKTAELQKLCSSTDVDMIQLQLKLQGCVSVQVNAGPLAYARAFLNDSQASKYPPKKVSELKDMFRKFIQACSIALELNERLIKEDQIEYHEGLKSNFRDMVKELSDIIHEQILQEDTMHSPWMSNTLHVFCAISGTSSDRGYGSPRYAEV</sequence>
<dbReference type="Ensembl" id="ENSGGOT00000028746.2">
    <property type="protein sequence ID" value="ENSGGOP00000026617.2"/>
    <property type="gene ID" value="ENSGGOG00000014811.3"/>
</dbReference>
<dbReference type="PROSITE" id="PS51651">
    <property type="entry name" value="DOCKER"/>
    <property type="match status" value="1"/>
</dbReference>
<dbReference type="CDD" id="cd11700">
    <property type="entry name" value="DHR2_DOCK11"/>
    <property type="match status" value="1"/>
</dbReference>
<dbReference type="Pfam" id="PF11878">
    <property type="entry name" value="DOCK_C-D_N"/>
    <property type="match status" value="1"/>
</dbReference>
<dbReference type="FunFam" id="1.25.40.410:FF:000001">
    <property type="entry name" value="dedicator of cytokinesis protein 9 isoform X2"/>
    <property type="match status" value="1"/>
</dbReference>
<reference evidence="7" key="3">
    <citation type="submission" date="2025-08" db="UniProtKB">
        <authorList>
            <consortium name="Ensembl"/>
        </authorList>
    </citation>
    <scope>IDENTIFICATION</scope>
</reference>
<reference evidence="8" key="1">
    <citation type="submission" date="2011-05" db="EMBL/GenBank/DDBJ databases">
        <title>Insights into the evolution of the great apes provided by the gorilla genome.</title>
        <authorList>
            <person name="Scally A."/>
        </authorList>
    </citation>
    <scope>NUCLEOTIDE SEQUENCE [LARGE SCALE GENOMIC DNA]</scope>
</reference>
<dbReference type="InterPro" id="IPR046769">
    <property type="entry name" value="DOCKER_Lobe_A"/>
</dbReference>
<organism evidence="7 8">
    <name type="scientific">Gorilla gorilla gorilla</name>
    <name type="common">Western lowland gorilla</name>
    <dbReference type="NCBI Taxonomy" id="9595"/>
    <lineage>
        <taxon>Eukaryota</taxon>
        <taxon>Metazoa</taxon>
        <taxon>Chordata</taxon>
        <taxon>Craniata</taxon>
        <taxon>Vertebrata</taxon>
        <taxon>Euteleostomi</taxon>
        <taxon>Mammalia</taxon>
        <taxon>Eutheria</taxon>
        <taxon>Euarchontoglires</taxon>
        <taxon>Primates</taxon>
        <taxon>Haplorrhini</taxon>
        <taxon>Catarrhini</taxon>
        <taxon>Hominidae</taxon>
        <taxon>Gorilla</taxon>
    </lineage>
</organism>
<dbReference type="InterPro" id="IPR043162">
    <property type="entry name" value="DOCK_C_lobe_C"/>
</dbReference>
<evidence type="ECO:0000313" key="7">
    <source>
        <dbReference type="Ensembl" id="ENSGGOP00000026617.2"/>
    </source>
</evidence>
<evidence type="ECO:0000259" key="6">
    <source>
        <dbReference type="PROSITE" id="PS51651"/>
    </source>
</evidence>
<dbReference type="SMART" id="SM00233">
    <property type="entry name" value="PH"/>
    <property type="match status" value="1"/>
</dbReference>
<dbReference type="InterPro" id="IPR035892">
    <property type="entry name" value="C2_domain_sf"/>
</dbReference>
<dbReference type="EMBL" id="CABD030127737">
    <property type="status" value="NOT_ANNOTATED_CDS"/>
    <property type="molecule type" value="Genomic_DNA"/>
</dbReference>
<dbReference type="PROSITE" id="PS50003">
    <property type="entry name" value="PH_DOMAIN"/>
    <property type="match status" value="1"/>
</dbReference>
<dbReference type="Pfam" id="PF14429">
    <property type="entry name" value="DOCK-C2"/>
    <property type="match status" value="1"/>
</dbReference>
<dbReference type="Pfam" id="PF20421">
    <property type="entry name" value="DHR-2_Lobe_C"/>
    <property type="match status" value="1"/>
</dbReference>
<dbReference type="InterPro" id="IPR001849">
    <property type="entry name" value="PH_domain"/>
</dbReference>
<dbReference type="InterPro" id="IPR027007">
    <property type="entry name" value="C2_DOCK-type_domain"/>
</dbReference>
<dbReference type="GeneTree" id="ENSGT00940000155658"/>
<dbReference type="Pfam" id="PF06920">
    <property type="entry name" value="DHR-2_Lobe_A"/>
    <property type="match status" value="1"/>
</dbReference>